<dbReference type="EMBL" id="ML992680">
    <property type="protein sequence ID" value="KAF2210732.1"/>
    <property type="molecule type" value="Genomic_DNA"/>
</dbReference>
<protein>
    <recommendedName>
        <fullName evidence="3">F-box domain-containing protein</fullName>
    </recommendedName>
</protein>
<reference evidence="1" key="1">
    <citation type="journal article" date="2020" name="Stud. Mycol.">
        <title>101 Dothideomycetes genomes: a test case for predicting lifestyles and emergence of pathogens.</title>
        <authorList>
            <person name="Haridas S."/>
            <person name="Albert R."/>
            <person name="Binder M."/>
            <person name="Bloem J."/>
            <person name="Labutti K."/>
            <person name="Salamov A."/>
            <person name="Andreopoulos B."/>
            <person name="Baker S."/>
            <person name="Barry K."/>
            <person name="Bills G."/>
            <person name="Bluhm B."/>
            <person name="Cannon C."/>
            <person name="Castanera R."/>
            <person name="Culley D."/>
            <person name="Daum C."/>
            <person name="Ezra D."/>
            <person name="Gonzalez J."/>
            <person name="Henrissat B."/>
            <person name="Kuo A."/>
            <person name="Liang C."/>
            <person name="Lipzen A."/>
            <person name="Lutzoni F."/>
            <person name="Magnuson J."/>
            <person name="Mondo S."/>
            <person name="Nolan M."/>
            <person name="Ohm R."/>
            <person name="Pangilinan J."/>
            <person name="Park H.-J."/>
            <person name="Ramirez L."/>
            <person name="Alfaro M."/>
            <person name="Sun H."/>
            <person name="Tritt A."/>
            <person name="Yoshinaga Y."/>
            <person name="Zwiers L.-H."/>
            <person name="Turgeon B."/>
            <person name="Goodwin S."/>
            <person name="Spatafora J."/>
            <person name="Crous P."/>
            <person name="Grigoriev I."/>
        </authorList>
    </citation>
    <scope>NUCLEOTIDE SEQUENCE</scope>
    <source>
        <strain evidence="1">SCOH1-5</strain>
    </source>
</reference>
<proteinExistence type="predicted"/>
<dbReference type="SUPFAM" id="SSF81383">
    <property type="entry name" value="F-box domain"/>
    <property type="match status" value="1"/>
</dbReference>
<name>A0A6A6FBE4_9PEZI</name>
<dbReference type="Proteomes" id="UP000799539">
    <property type="component" value="Unassembled WGS sequence"/>
</dbReference>
<evidence type="ECO:0008006" key="3">
    <source>
        <dbReference type="Google" id="ProtNLM"/>
    </source>
</evidence>
<dbReference type="AlphaFoldDB" id="A0A6A6FBE4"/>
<keyword evidence="2" id="KW-1185">Reference proteome</keyword>
<evidence type="ECO:0000313" key="2">
    <source>
        <dbReference type="Proteomes" id="UP000799539"/>
    </source>
</evidence>
<dbReference type="InterPro" id="IPR036047">
    <property type="entry name" value="F-box-like_dom_sf"/>
</dbReference>
<evidence type="ECO:0000313" key="1">
    <source>
        <dbReference type="EMBL" id="KAF2210732.1"/>
    </source>
</evidence>
<sequence length="290" mass="33338">MTSTPECSHGPSTEHAEEALNTAELLEGILKNLTRVELKQARLVSDFWKDVIDSSPALQQILFNNDEIWKILKEAKTAPGRFLAKVSFQRADDTTSDPFPSTVKLHPFLRPVNTWDPRSRFHGIEVFTFRFWERKLAIFPRKGLWRQQLVCQPPLDFIPTINTFYHYPKVWPYEFWDRNVVNVNGVTLGDLQDMVFEAMGEQKKWVTTKKGRRLQPRLNTDGEWKGINALRPGESDEVELAEGAGYEIEEDGLTKRQYVQLLVKMDFTGHAELPGVLPPEVKEAEEVVDA</sequence>
<organism evidence="1 2">
    <name type="scientific">Cercospora zeae-maydis SCOH1-5</name>
    <dbReference type="NCBI Taxonomy" id="717836"/>
    <lineage>
        <taxon>Eukaryota</taxon>
        <taxon>Fungi</taxon>
        <taxon>Dikarya</taxon>
        <taxon>Ascomycota</taxon>
        <taxon>Pezizomycotina</taxon>
        <taxon>Dothideomycetes</taxon>
        <taxon>Dothideomycetidae</taxon>
        <taxon>Mycosphaerellales</taxon>
        <taxon>Mycosphaerellaceae</taxon>
        <taxon>Cercospora</taxon>
    </lineage>
</organism>
<gene>
    <name evidence="1" type="ORF">CERZMDRAFT_99341</name>
</gene>
<accession>A0A6A6FBE4</accession>
<dbReference type="OrthoDB" id="3649815at2759"/>